<dbReference type="EMBL" id="ML978171">
    <property type="protein sequence ID" value="KAF2032748.1"/>
    <property type="molecule type" value="Genomic_DNA"/>
</dbReference>
<reference evidence="2" key="1">
    <citation type="journal article" date="2020" name="Stud. Mycol.">
        <title>101 Dothideomycetes genomes: a test case for predicting lifestyles and emergence of pathogens.</title>
        <authorList>
            <person name="Haridas S."/>
            <person name="Albert R."/>
            <person name="Binder M."/>
            <person name="Bloem J."/>
            <person name="Labutti K."/>
            <person name="Salamov A."/>
            <person name="Andreopoulos B."/>
            <person name="Baker S."/>
            <person name="Barry K."/>
            <person name="Bills G."/>
            <person name="Bluhm B."/>
            <person name="Cannon C."/>
            <person name="Castanera R."/>
            <person name="Culley D."/>
            <person name="Daum C."/>
            <person name="Ezra D."/>
            <person name="Gonzalez J."/>
            <person name="Henrissat B."/>
            <person name="Kuo A."/>
            <person name="Liang C."/>
            <person name="Lipzen A."/>
            <person name="Lutzoni F."/>
            <person name="Magnuson J."/>
            <person name="Mondo S."/>
            <person name="Nolan M."/>
            <person name="Ohm R."/>
            <person name="Pangilinan J."/>
            <person name="Park H.-J."/>
            <person name="Ramirez L."/>
            <person name="Alfaro M."/>
            <person name="Sun H."/>
            <person name="Tritt A."/>
            <person name="Yoshinaga Y."/>
            <person name="Zwiers L.-H."/>
            <person name="Turgeon B."/>
            <person name="Goodwin S."/>
            <person name="Spatafora J."/>
            <person name="Crous P."/>
            <person name="Grigoriev I."/>
        </authorList>
    </citation>
    <scope>NUCLEOTIDE SEQUENCE</scope>
    <source>
        <strain evidence="2">CBS 110217</strain>
    </source>
</reference>
<evidence type="ECO:0000313" key="3">
    <source>
        <dbReference type="Proteomes" id="UP000799777"/>
    </source>
</evidence>
<feature type="region of interest" description="Disordered" evidence="1">
    <location>
        <begin position="446"/>
        <end position="467"/>
    </location>
</feature>
<proteinExistence type="predicted"/>
<sequence length="491" mass="54512">MISKTLFRGSLSSASYKSHTSRSDSTSDSTTPRTSIESNNDHEQALIQDAITTTQTVPILSLPIELLQHITSYLDIASAAPLCLSTRYIYYALGSAHLTSHINGSKSRFEKRRMIEGVVERAFPGHWFCAWCDVFHAWNATDTSPMSAIGGKKRDCSDFNSYLSASTSTITSTSTSIRNENGNGDQNAGGNGAYILRYHHIRLALNSYLWGAQHGIPLSTFSHSQAGMAKVYRTPVPTKLDISARISTFDEATFLLHTSWAIILPANLSTRKQILIHIWPVLPTILSGHRDSENGHTGLMAALDNVLRRGWKYPGTQSCSTCRTDWTVVSHFFPHASGGQVRLVVQSWRDLGAGRNPFDTSWRAHGGFVRGLERASCESSHSSNVRAGDIRHAFECAESNGGVTAGAGKKERNTSPARMRIYEKFMRRSGYGGEDISGDEVVRRSRARPRTWRTRSENEEVERREEEERAVVAREVAEEMVRLDAVRGMRG</sequence>
<accession>A0A9P4LP50</accession>
<evidence type="ECO:0000313" key="2">
    <source>
        <dbReference type="EMBL" id="KAF2032748.1"/>
    </source>
</evidence>
<dbReference type="Proteomes" id="UP000799777">
    <property type="component" value="Unassembled WGS sequence"/>
</dbReference>
<comment type="caution">
    <text evidence="2">The sequence shown here is derived from an EMBL/GenBank/DDBJ whole genome shotgun (WGS) entry which is preliminary data.</text>
</comment>
<evidence type="ECO:0008006" key="4">
    <source>
        <dbReference type="Google" id="ProtNLM"/>
    </source>
</evidence>
<keyword evidence="3" id="KW-1185">Reference proteome</keyword>
<dbReference type="AlphaFoldDB" id="A0A9P4LP50"/>
<dbReference type="OrthoDB" id="3766406at2759"/>
<organism evidence="2 3">
    <name type="scientific">Setomelanomma holmii</name>
    <dbReference type="NCBI Taxonomy" id="210430"/>
    <lineage>
        <taxon>Eukaryota</taxon>
        <taxon>Fungi</taxon>
        <taxon>Dikarya</taxon>
        <taxon>Ascomycota</taxon>
        <taxon>Pezizomycotina</taxon>
        <taxon>Dothideomycetes</taxon>
        <taxon>Pleosporomycetidae</taxon>
        <taxon>Pleosporales</taxon>
        <taxon>Pleosporineae</taxon>
        <taxon>Phaeosphaeriaceae</taxon>
        <taxon>Setomelanomma</taxon>
    </lineage>
</organism>
<feature type="compositionally biased region" description="Low complexity" evidence="1">
    <location>
        <begin position="23"/>
        <end position="35"/>
    </location>
</feature>
<feature type="compositionally biased region" description="Basic and acidic residues" evidence="1">
    <location>
        <begin position="454"/>
        <end position="467"/>
    </location>
</feature>
<protein>
    <recommendedName>
        <fullName evidence="4">F-box domain-containing protein</fullName>
    </recommendedName>
</protein>
<gene>
    <name evidence="2" type="ORF">EK21DRAFT_109809</name>
</gene>
<name>A0A9P4LP50_9PLEO</name>
<evidence type="ECO:0000256" key="1">
    <source>
        <dbReference type="SAM" id="MobiDB-lite"/>
    </source>
</evidence>
<feature type="region of interest" description="Disordered" evidence="1">
    <location>
        <begin position="15"/>
        <end position="39"/>
    </location>
</feature>